<name>A0A2M4DH85_ANODA</name>
<accession>A0A2M4DH85</accession>
<organism evidence="2">
    <name type="scientific">Anopheles darlingi</name>
    <name type="common">Mosquito</name>
    <dbReference type="NCBI Taxonomy" id="43151"/>
    <lineage>
        <taxon>Eukaryota</taxon>
        <taxon>Metazoa</taxon>
        <taxon>Ecdysozoa</taxon>
        <taxon>Arthropoda</taxon>
        <taxon>Hexapoda</taxon>
        <taxon>Insecta</taxon>
        <taxon>Pterygota</taxon>
        <taxon>Neoptera</taxon>
        <taxon>Endopterygota</taxon>
        <taxon>Diptera</taxon>
        <taxon>Nematocera</taxon>
        <taxon>Culicoidea</taxon>
        <taxon>Culicidae</taxon>
        <taxon>Anophelinae</taxon>
        <taxon>Anopheles</taxon>
    </lineage>
</organism>
<feature type="region of interest" description="Disordered" evidence="1">
    <location>
        <begin position="79"/>
        <end position="98"/>
    </location>
</feature>
<feature type="region of interest" description="Disordered" evidence="1">
    <location>
        <begin position="24"/>
        <end position="51"/>
    </location>
</feature>
<evidence type="ECO:0000313" key="2">
    <source>
        <dbReference type="EMBL" id="MBW76932.1"/>
    </source>
</evidence>
<dbReference type="EMBL" id="GGFL01012754">
    <property type="protein sequence ID" value="MBW76932.1"/>
    <property type="molecule type" value="Transcribed_RNA"/>
</dbReference>
<evidence type="ECO:0000256" key="1">
    <source>
        <dbReference type="SAM" id="MobiDB-lite"/>
    </source>
</evidence>
<reference evidence="2" key="1">
    <citation type="submission" date="2018-01" db="EMBL/GenBank/DDBJ databases">
        <title>An insight into the sialome of Amazonian anophelines.</title>
        <authorList>
            <person name="Ribeiro J.M."/>
            <person name="Scarpassa V."/>
            <person name="Calvo E."/>
        </authorList>
    </citation>
    <scope>NUCLEOTIDE SEQUENCE</scope>
</reference>
<proteinExistence type="predicted"/>
<sequence length="98" mass="10844">MDRAAVLCVPVQCVSAFSSRLAVAVTETKERSRRRAPLPRSTTNTRETGCRKSDAELVMSFGHGHTHAHRVLKGFVWKKKKTETNGEKKRVVGPPKSG</sequence>
<dbReference type="AlphaFoldDB" id="A0A2M4DH85"/>
<protein>
    <submittedName>
        <fullName evidence="2">Putative secreted protein</fullName>
    </submittedName>
</protein>